<dbReference type="EMBL" id="CAJNRD030001118">
    <property type="protein sequence ID" value="CAG5081465.1"/>
    <property type="molecule type" value="Genomic_DNA"/>
</dbReference>
<dbReference type="AlphaFoldDB" id="A0A8J2MHI8"/>
<organism evidence="1 2">
    <name type="scientific">Cotesia congregata</name>
    <name type="common">Parasitoid wasp</name>
    <name type="synonym">Apanteles congregatus</name>
    <dbReference type="NCBI Taxonomy" id="51543"/>
    <lineage>
        <taxon>Eukaryota</taxon>
        <taxon>Metazoa</taxon>
        <taxon>Ecdysozoa</taxon>
        <taxon>Arthropoda</taxon>
        <taxon>Hexapoda</taxon>
        <taxon>Insecta</taxon>
        <taxon>Pterygota</taxon>
        <taxon>Neoptera</taxon>
        <taxon>Endopterygota</taxon>
        <taxon>Hymenoptera</taxon>
        <taxon>Apocrita</taxon>
        <taxon>Ichneumonoidea</taxon>
        <taxon>Braconidae</taxon>
        <taxon>Microgastrinae</taxon>
        <taxon>Cotesia</taxon>
    </lineage>
</organism>
<evidence type="ECO:0000313" key="2">
    <source>
        <dbReference type="Proteomes" id="UP000786811"/>
    </source>
</evidence>
<sequence length="94" mass="11447">MRPLAEYYIVKDNVIDAKILAIRCKCQPLNEYLWNLHVSTLIHKFRFPKENMISNEEIMRWDSLRSLGWNIHYLEEEVKERGYELWDLYESQGL</sequence>
<keyword evidence="2" id="KW-1185">Reference proteome</keyword>
<accession>A0A8J2MHI8</accession>
<comment type="caution">
    <text evidence="1">The sequence shown here is derived from an EMBL/GenBank/DDBJ whole genome shotgun (WGS) entry which is preliminary data.</text>
</comment>
<proteinExistence type="predicted"/>
<evidence type="ECO:0000313" key="1">
    <source>
        <dbReference type="EMBL" id="CAG5081465.1"/>
    </source>
</evidence>
<reference evidence="1" key="1">
    <citation type="submission" date="2021-04" db="EMBL/GenBank/DDBJ databases">
        <authorList>
            <person name="Chebbi M.A.C M."/>
        </authorList>
    </citation>
    <scope>NUCLEOTIDE SEQUENCE</scope>
</reference>
<protein>
    <submittedName>
        <fullName evidence="1">Uncharacterized protein</fullName>
    </submittedName>
</protein>
<name>A0A8J2MHI8_COTCN</name>
<dbReference type="Proteomes" id="UP000786811">
    <property type="component" value="Unassembled WGS sequence"/>
</dbReference>
<gene>
    <name evidence="1" type="ORF">HICCMSTLAB_LOCUS3292</name>
</gene>